<organism evidence="1 2">
    <name type="scientific">Canavalia gladiata</name>
    <name type="common">Sword bean</name>
    <name type="synonym">Dolichos gladiatus</name>
    <dbReference type="NCBI Taxonomy" id="3824"/>
    <lineage>
        <taxon>Eukaryota</taxon>
        <taxon>Viridiplantae</taxon>
        <taxon>Streptophyta</taxon>
        <taxon>Embryophyta</taxon>
        <taxon>Tracheophyta</taxon>
        <taxon>Spermatophyta</taxon>
        <taxon>Magnoliopsida</taxon>
        <taxon>eudicotyledons</taxon>
        <taxon>Gunneridae</taxon>
        <taxon>Pentapetalae</taxon>
        <taxon>rosids</taxon>
        <taxon>fabids</taxon>
        <taxon>Fabales</taxon>
        <taxon>Fabaceae</taxon>
        <taxon>Papilionoideae</taxon>
        <taxon>50 kb inversion clade</taxon>
        <taxon>NPAAA clade</taxon>
        <taxon>indigoferoid/millettioid clade</taxon>
        <taxon>Phaseoleae</taxon>
        <taxon>Canavalia</taxon>
    </lineage>
</organism>
<dbReference type="EMBL" id="JAYMYQ010000001">
    <property type="protein sequence ID" value="KAK7360790.1"/>
    <property type="molecule type" value="Genomic_DNA"/>
</dbReference>
<name>A0AAN9MTL2_CANGL</name>
<proteinExistence type="predicted"/>
<dbReference type="Proteomes" id="UP001367508">
    <property type="component" value="Unassembled WGS sequence"/>
</dbReference>
<evidence type="ECO:0000313" key="1">
    <source>
        <dbReference type="EMBL" id="KAK7360790.1"/>
    </source>
</evidence>
<protein>
    <submittedName>
        <fullName evidence="1">Uncharacterized protein</fullName>
    </submittedName>
</protein>
<gene>
    <name evidence="1" type="ORF">VNO77_02805</name>
</gene>
<reference evidence="1 2" key="1">
    <citation type="submission" date="2024-01" db="EMBL/GenBank/DDBJ databases">
        <title>The genomes of 5 underutilized Papilionoideae crops provide insights into root nodulation and disease resistanc.</title>
        <authorList>
            <person name="Jiang F."/>
        </authorList>
    </citation>
    <scope>NUCLEOTIDE SEQUENCE [LARGE SCALE GENOMIC DNA]</scope>
    <source>
        <strain evidence="1">LVBAO_FW01</strain>
        <tissue evidence="1">Leaves</tissue>
    </source>
</reference>
<accession>A0AAN9MTL2</accession>
<comment type="caution">
    <text evidence="1">The sequence shown here is derived from an EMBL/GenBank/DDBJ whole genome shotgun (WGS) entry which is preliminary data.</text>
</comment>
<evidence type="ECO:0000313" key="2">
    <source>
        <dbReference type="Proteomes" id="UP001367508"/>
    </source>
</evidence>
<keyword evidence="2" id="KW-1185">Reference proteome</keyword>
<dbReference type="AlphaFoldDB" id="A0AAN9MTL2"/>
<sequence>MSLDPPSPVCVLVDVVFPCTLKVIIGNVLKWSPYPHHITTSRNSGPGLNIVSILDGTSSSIVGIGAYVSLARAAATHCVIKPPFKWLKYTWSSQGPTDDGDLGLCENSQWCCCSSSYMDSSATHAHEWDVNGIAMNLWRNCITHKQMKAPLEKAFYKSRSCN</sequence>